<accession>A0A0M2HWP8</accession>
<dbReference type="InterPro" id="IPR032580">
    <property type="entry name" value="SatD"/>
</dbReference>
<gene>
    <name evidence="1" type="ORF">RS84_00455</name>
</gene>
<dbReference type="AlphaFoldDB" id="A0A0M2HWP8"/>
<proteinExistence type="predicted"/>
<dbReference type="EMBL" id="JYJB01000004">
    <property type="protein sequence ID" value="KJL49340.1"/>
    <property type="molecule type" value="Genomic_DNA"/>
</dbReference>
<dbReference type="Pfam" id="PF16264">
    <property type="entry name" value="SatD"/>
    <property type="match status" value="1"/>
</dbReference>
<dbReference type="OrthoDB" id="4711815at2"/>
<organism evidence="1 2">
    <name type="scientific">Microbacterium hydrocarbonoxydans</name>
    <dbReference type="NCBI Taxonomy" id="273678"/>
    <lineage>
        <taxon>Bacteria</taxon>
        <taxon>Bacillati</taxon>
        <taxon>Actinomycetota</taxon>
        <taxon>Actinomycetes</taxon>
        <taxon>Micrococcales</taxon>
        <taxon>Microbacteriaceae</taxon>
        <taxon>Microbacterium</taxon>
    </lineage>
</organism>
<keyword evidence="2" id="KW-1185">Reference proteome</keyword>
<dbReference type="Proteomes" id="UP000033900">
    <property type="component" value="Unassembled WGS sequence"/>
</dbReference>
<evidence type="ECO:0000313" key="2">
    <source>
        <dbReference type="Proteomes" id="UP000033900"/>
    </source>
</evidence>
<sequence>MVIAVLADIVGSRKLRDRAEAQRILDEAIAQVEADLPLADQPLTPTVGDEQQGVYRDLGDALVSLLMIQLRLPDGVAFRFGIGVGEVRAVESVHRELADGPGWYAARAAIETVHAREERAVPRTRTWIVGAPGQDEVMQSTIAASNAYLLARDEIVGAMSERERRLTYGRLQGRSQQELATEEGISQPSVSKALRNAGAAALLEGVATLRGGDE</sequence>
<evidence type="ECO:0008006" key="3">
    <source>
        <dbReference type="Google" id="ProtNLM"/>
    </source>
</evidence>
<reference evidence="1 2" key="1">
    <citation type="submission" date="2015-02" db="EMBL/GenBank/DDBJ databases">
        <title>Draft genome sequences of ten Microbacterium spp. with emphasis on heavy metal contaminated environments.</title>
        <authorList>
            <person name="Corretto E."/>
        </authorList>
    </citation>
    <scope>NUCLEOTIDE SEQUENCE [LARGE SCALE GENOMIC DNA]</scope>
    <source>
        <strain evidence="1 2">SA35</strain>
    </source>
</reference>
<dbReference type="STRING" id="273678.RS84_00455"/>
<name>A0A0M2HWP8_9MICO</name>
<evidence type="ECO:0000313" key="1">
    <source>
        <dbReference type="EMBL" id="KJL49340.1"/>
    </source>
</evidence>
<protein>
    <recommendedName>
        <fullName evidence="3">SatD family (SatD)</fullName>
    </recommendedName>
</protein>
<dbReference type="RefSeq" id="WP_045256114.1">
    <property type="nucleotide sequence ID" value="NZ_JYJB01000004.1"/>
</dbReference>
<comment type="caution">
    <text evidence="1">The sequence shown here is derived from an EMBL/GenBank/DDBJ whole genome shotgun (WGS) entry which is preliminary data.</text>
</comment>
<dbReference type="PATRIC" id="fig|273678.4.peg.448"/>